<gene>
    <name evidence="1" type="ORF">AVEN_1381_1</name>
</gene>
<proteinExistence type="predicted"/>
<dbReference type="AlphaFoldDB" id="A0A4Y2LW80"/>
<evidence type="ECO:0000313" key="1">
    <source>
        <dbReference type="EMBL" id="GBN19075.1"/>
    </source>
</evidence>
<name>A0A4Y2LW80_ARAVE</name>
<evidence type="ECO:0000313" key="2">
    <source>
        <dbReference type="Proteomes" id="UP000499080"/>
    </source>
</evidence>
<accession>A0A4Y2LW80</accession>
<dbReference type="Proteomes" id="UP000499080">
    <property type="component" value="Unassembled WGS sequence"/>
</dbReference>
<protein>
    <submittedName>
        <fullName evidence="1">Uncharacterized protein</fullName>
    </submittedName>
</protein>
<organism evidence="1 2">
    <name type="scientific">Araneus ventricosus</name>
    <name type="common">Orbweaver spider</name>
    <name type="synonym">Epeira ventricosa</name>
    <dbReference type="NCBI Taxonomy" id="182803"/>
    <lineage>
        <taxon>Eukaryota</taxon>
        <taxon>Metazoa</taxon>
        <taxon>Ecdysozoa</taxon>
        <taxon>Arthropoda</taxon>
        <taxon>Chelicerata</taxon>
        <taxon>Arachnida</taxon>
        <taxon>Araneae</taxon>
        <taxon>Araneomorphae</taxon>
        <taxon>Entelegynae</taxon>
        <taxon>Araneoidea</taxon>
        <taxon>Araneidae</taxon>
        <taxon>Araneus</taxon>
    </lineage>
</organism>
<sequence>MVRSDKPRSISSLRLAQEDQMAKRAEDFYARLLSQVVVPRSVLLQDDEPPEPDCGHPQSTQIWALPVT</sequence>
<dbReference type="EMBL" id="BGPR01006445">
    <property type="protein sequence ID" value="GBN19075.1"/>
    <property type="molecule type" value="Genomic_DNA"/>
</dbReference>
<keyword evidence="2" id="KW-1185">Reference proteome</keyword>
<comment type="caution">
    <text evidence="1">The sequence shown here is derived from an EMBL/GenBank/DDBJ whole genome shotgun (WGS) entry which is preliminary data.</text>
</comment>
<reference evidence="1 2" key="1">
    <citation type="journal article" date="2019" name="Sci. Rep.">
        <title>Orb-weaving spider Araneus ventricosus genome elucidates the spidroin gene catalogue.</title>
        <authorList>
            <person name="Kono N."/>
            <person name="Nakamura H."/>
            <person name="Ohtoshi R."/>
            <person name="Moran D.A.P."/>
            <person name="Shinohara A."/>
            <person name="Yoshida Y."/>
            <person name="Fujiwara M."/>
            <person name="Mori M."/>
            <person name="Tomita M."/>
            <person name="Arakawa K."/>
        </authorList>
    </citation>
    <scope>NUCLEOTIDE SEQUENCE [LARGE SCALE GENOMIC DNA]</scope>
</reference>